<dbReference type="Proteomes" id="UP000233551">
    <property type="component" value="Unassembled WGS sequence"/>
</dbReference>
<comment type="caution">
    <text evidence="1">The sequence shown here is derived from an EMBL/GenBank/DDBJ whole genome shotgun (WGS) entry which is preliminary data.</text>
</comment>
<name>A0A2I0KA85_PUNGR</name>
<dbReference type="STRING" id="22663.A0A2I0KA85"/>
<dbReference type="InterPro" id="IPR043502">
    <property type="entry name" value="DNA/RNA_pol_sf"/>
</dbReference>
<protein>
    <recommendedName>
        <fullName evidence="3">Reverse transcriptase/retrotransposon-derived protein RNase H-like domain-containing protein</fullName>
    </recommendedName>
</protein>
<dbReference type="Gene3D" id="3.10.10.10">
    <property type="entry name" value="HIV Type 1 Reverse Transcriptase, subunit A, domain 1"/>
    <property type="match status" value="1"/>
</dbReference>
<sequence length="330" mass="37558">MMDFFEHIDALTMSFVDYICILDAMYQCIVPVKCSTRNRQKTLLAMQHSRGIQKVVMSYIMALKTKDAKGDGENVPIEVAQVLAKFKDVMLQELHKKLSPKRKVDHRIELISDTQPLSIAPYRMAPLELEELRKQLKELLDAIYIWLSKSPYGAPVLFQKNHNGSLRMCIAYRIRREVLHEFHDSKWVGHPGVRRTLAVVEESWTSRSKSHGKIARTPTHPGTLVGKCFHGFHCESAEVRKVPDSHGPGESLSKYATFIPAKTDYLMVEATWLFMKHVVKYQGVPQTIHGGYGLLREYPNGLQVRQELARGGGLNMVMLGQGRKADEEVD</sequence>
<dbReference type="InterPro" id="IPR032567">
    <property type="entry name" value="RTL1-rel"/>
</dbReference>
<keyword evidence="2" id="KW-1185">Reference proteome</keyword>
<reference evidence="1 2" key="1">
    <citation type="submission" date="2017-11" db="EMBL/GenBank/DDBJ databases">
        <title>De-novo sequencing of pomegranate (Punica granatum L.) genome.</title>
        <authorList>
            <person name="Akparov Z."/>
            <person name="Amiraslanov A."/>
            <person name="Hajiyeva S."/>
            <person name="Abbasov M."/>
            <person name="Kaur K."/>
            <person name="Hamwieh A."/>
            <person name="Solovyev V."/>
            <person name="Salamov A."/>
            <person name="Braich B."/>
            <person name="Kosarev P."/>
            <person name="Mahmoud A."/>
            <person name="Hajiyev E."/>
            <person name="Babayeva S."/>
            <person name="Izzatullayeva V."/>
            <person name="Mammadov A."/>
            <person name="Mammadov A."/>
            <person name="Sharifova S."/>
            <person name="Ojaghi J."/>
            <person name="Eynullazada K."/>
            <person name="Bayramov B."/>
            <person name="Abdulazimova A."/>
            <person name="Shahmuradov I."/>
        </authorList>
    </citation>
    <scope>NUCLEOTIDE SEQUENCE [LARGE SCALE GENOMIC DNA]</scope>
    <source>
        <strain evidence="2">cv. AG2017</strain>
        <tissue evidence="1">Leaf</tissue>
    </source>
</reference>
<evidence type="ECO:0000313" key="1">
    <source>
        <dbReference type="EMBL" id="PKI65459.1"/>
    </source>
</evidence>
<organism evidence="1 2">
    <name type="scientific">Punica granatum</name>
    <name type="common">Pomegranate</name>
    <dbReference type="NCBI Taxonomy" id="22663"/>
    <lineage>
        <taxon>Eukaryota</taxon>
        <taxon>Viridiplantae</taxon>
        <taxon>Streptophyta</taxon>
        <taxon>Embryophyta</taxon>
        <taxon>Tracheophyta</taxon>
        <taxon>Spermatophyta</taxon>
        <taxon>Magnoliopsida</taxon>
        <taxon>eudicotyledons</taxon>
        <taxon>Gunneridae</taxon>
        <taxon>Pentapetalae</taxon>
        <taxon>rosids</taxon>
        <taxon>malvids</taxon>
        <taxon>Myrtales</taxon>
        <taxon>Lythraceae</taxon>
        <taxon>Punica</taxon>
    </lineage>
</organism>
<dbReference type="PANTHER" id="PTHR15503:SF45">
    <property type="entry name" value="RNA-DIRECTED DNA POLYMERASE HOMOLOG"/>
    <property type="match status" value="1"/>
</dbReference>
<evidence type="ECO:0008006" key="3">
    <source>
        <dbReference type="Google" id="ProtNLM"/>
    </source>
</evidence>
<gene>
    <name evidence="1" type="ORF">CRG98_014198</name>
</gene>
<dbReference type="EMBL" id="PGOL01000751">
    <property type="protein sequence ID" value="PKI65459.1"/>
    <property type="molecule type" value="Genomic_DNA"/>
</dbReference>
<dbReference type="SUPFAM" id="SSF56672">
    <property type="entry name" value="DNA/RNA polymerases"/>
    <property type="match status" value="1"/>
</dbReference>
<accession>A0A2I0KA85</accession>
<dbReference type="PANTHER" id="PTHR15503">
    <property type="entry name" value="LDOC1 RELATED"/>
    <property type="match status" value="1"/>
</dbReference>
<proteinExistence type="predicted"/>
<dbReference type="AlphaFoldDB" id="A0A2I0KA85"/>
<evidence type="ECO:0000313" key="2">
    <source>
        <dbReference type="Proteomes" id="UP000233551"/>
    </source>
</evidence>